<sequence>MLKDHARSQARAGHPTPREVSAVGSCVGVGANLVEEECIAECGGAFIRTRINTHFRQGASVRQRQKTKMTGWSLVSS</sequence>
<comment type="caution">
    <text evidence="2">The sequence shown here is derived from an EMBL/GenBank/DDBJ whole genome shotgun (WGS) entry which is preliminary data.</text>
</comment>
<reference evidence="2 3" key="1">
    <citation type="submission" date="2023-02" db="EMBL/GenBank/DDBJ databases">
        <title>LHISI_Scaffold_Assembly.</title>
        <authorList>
            <person name="Stuart O.P."/>
            <person name="Cleave R."/>
            <person name="Magrath M.J.L."/>
            <person name="Mikheyev A.S."/>
        </authorList>
    </citation>
    <scope>NUCLEOTIDE SEQUENCE [LARGE SCALE GENOMIC DNA]</scope>
    <source>
        <strain evidence="2">Daus_M_001</strain>
        <tissue evidence="2">Leg muscle</tissue>
    </source>
</reference>
<dbReference type="Proteomes" id="UP001159363">
    <property type="component" value="Chromosome 9"/>
</dbReference>
<proteinExistence type="predicted"/>
<evidence type="ECO:0000256" key="1">
    <source>
        <dbReference type="SAM" id="MobiDB-lite"/>
    </source>
</evidence>
<dbReference type="EMBL" id="JARBHB010000010">
    <property type="protein sequence ID" value="KAJ8874616.1"/>
    <property type="molecule type" value="Genomic_DNA"/>
</dbReference>
<feature type="region of interest" description="Disordered" evidence="1">
    <location>
        <begin position="1"/>
        <end position="21"/>
    </location>
</feature>
<keyword evidence="3" id="KW-1185">Reference proteome</keyword>
<evidence type="ECO:0000313" key="3">
    <source>
        <dbReference type="Proteomes" id="UP001159363"/>
    </source>
</evidence>
<gene>
    <name evidence="2" type="ORF">PR048_025482</name>
</gene>
<evidence type="ECO:0000313" key="2">
    <source>
        <dbReference type="EMBL" id="KAJ8874616.1"/>
    </source>
</evidence>
<accession>A0ABQ9GRG3</accession>
<protein>
    <submittedName>
        <fullName evidence="2">Uncharacterized protein</fullName>
    </submittedName>
</protein>
<name>A0ABQ9GRG3_9NEOP</name>
<organism evidence="2 3">
    <name type="scientific">Dryococelus australis</name>
    <dbReference type="NCBI Taxonomy" id="614101"/>
    <lineage>
        <taxon>Eukaryota</taxon>
        <taxon>Metazoa</taxon>
        <taxon>Ecdysozoa</taxon>
        <taxon>Arthropoda</taxon>
        <taxon>Hexapoda</taxon>
        <taxon>Insecta</taxon>
        <taxon>Pterygota</taxon>
        <taxon>Neoptera</taxon>
        <taxon>Polyneoptera</taxon>
        <taxon>Phasmatodea</taxon>
        <taxon>Verophasmatodea</taxon>
        <taxon>Anareolatae</taxon>
        <taxon>Phasmatidae</taxon>
        <taxon>Eurycanthinae</taxon>
        <taxon>Dryococelus</taxon>
    </lineage>
</organism>